<reference evidence="5" key="1">
    <citation type="journal article" date="2019" name="Int. J. Syst. Evol. Microbiol.">
        <title>The Global Catalogue of Microorganisms (GCM) 10K type strain sequencing project: providing services to taxonomists for standard genome sequencing and annotation.</title>
        <authorList>
            <consortium name="The Broad Institute Genomics Platform"/>
            <consortium name="The Broad Institute Genome Sequencing Center for Infectious Disease"/>
            <person name="Wu L."/>
            <person name="Ma J."/>
        </authorList>
    </citation>
    <scope>NUCLEOTIDE SEQUENCE [LARGE SCALE GENOMIC DNA]</scope>
    <source>
        <strain evidence="5">JCM 19173</strain>
    </source>
</reference>
<gene>
    <name evidence="4" type="ORF">GCM10010844_12100</name>
</gene>
<dbReference type="PANTHER" id="PTHR46401:SF2">
    <property type="entry name" value="GLYCOSYLTRANSFERASE WBBK-RELATED"/>
    <property type="match status" value="1"/>
</dbReference>
<dbReference type="Proteomes" id="UP000604341">
    <property type="component" value="Unassembled WGS sequence"/>
</dbReference>
<accession>A0ABQ2FG77</accession>
<proteinExistence type="predicted"/>
<evidence type="ECO:0000259" key="3">
    <source>
        <dbReference type="Pfam" id="PF13439"/>
    </source>
</evidence>
<feature type="domain" description="Glycosyl transferase family 1" evidence="2">
    <location>
        <begin position="179"/>
        <end position="338"/>
    </location>
</feature>
<dbReference type="PANTHER" id="PTHR46401">
    <property type="entry name" value="GLYCOSYLTRANSFERASE WBBK-RELATED"/>
    <property type="match status" value="1"/>
</dbReference>
<evidence type="ECO:0000313" key="4">
    <source>
        <dbReference type="EMBL" id="GGK95209.1"/>
    </source>
</evidence>
<keyword evidence="1" id="KW-0808">Transferase</keyword>
<feature type="domain" description="Glycosyltransferase subfamily 4-like N-terminal" evidence="3">
    <location>
        <begin position="99"/>
        <end position="168"/>
    </location>
</feature>
<comment type="caution">
    <text evidence="4">The sequence shown here is derived from an EMBL/GenBank/DDBJ whole genome shotgun (WGS) entry which is preliminary data.</text>
</comment>
<sequence length="360" mass="40824">MSIRKGEIKMIEINGRFMTQKMTGVQRYAYEIVSRFERQSYKLLYPKNATLQTDYQGVAGIGVGFGSGYLWEQVSLPVTSANKKVLWSPCNMGPVMSRNQIVTIHDVFSIENPEWVSSNFHRWYKFILPILAQRSRKIITVSEYSKMRIIETLKIDESKIKVLGNGVSENFYRRDSEEIKRVRIKYNLEKDYILTLSSIEKRKNLSRILEAWASIKNEKYQMVVAGGLGSKKVFGESIDLGDTAKFIGYVEEADLPALYSGASAFIYAPLAEGFGIPPLEAAACGTRVITSNNTGILEHAQEYACLVDPYDVNDIKDKLNDILANPSICSITEDMSQRLRKKYSWEAISEGTFKEISEYA</sequence>
<dbReference type="Gene3D" id="3.40.50.2000">
    <property type="entry name" value="Glycogen Phosphorylase B"/>
    <property type="match status" value="2"/>
</dbReference>
<evidence type="ECO:0000259" key="2">
    <source>
        <dbReference type="Pfam" id="PF00534"/>
    </source>
</evidence>
<dbReference type="Pfam" id="PF13439">
    <property type="entry name" value="Glyco_transf_4"/>
    <property type="match status" value="1"/>
</dbReference>
<keyword evidence="5" id="KW-1185">Reference proteome</keyword>
<evidence type="ECO:0000256" key="1">
    <source>
        <dbReference type="ARBA" id="ARBA00022679"/>
    </source>
</evidence>
<name>A0ABQ2FG77_9DEIO</name>
<organism evidence="4 5">
    <name type="scientific">Deinococcus radiotolerans</name>
    <dbReference type="NCBI Taxonomy" id="1309407"/>
    <lineage>
        <taxon>Bacteria</taxon>
        <taxon>Thermotogati</taxon>
        <taxon>Deinococcota</taxon>
        <taxon>Deinococci</taxon>
        <taxon>Deinococcales</taxon>
        <taxon>Deinococcaceae</taxon>
        <taxon>Deinococcus</taxon>
    </lineage>
</organism>
<dbReference type="SUPFAM" id="SSF53756">
    <property type="entry name" value="UDP-Glycosyltransferase/glycogen phosphorylase"/>
    <property type="match status" value="1"/>
</dbReference>
<dbReference type="Pfam" id="PF00534">
    <property type="entry name" value="Glycos_transf_1"/>
    <property type="match status" value="1"/>
</dbReference>
<dbReference type="InterPro" id="IPR001296">
    <property type="entry name" value="Glyco_trans_1"/>
</dbReference>
<dbReference type="CDD" id="cd03809">
    <property type="entry name" value="GT4_MtfB-like"/>
    <property type="match status" value="1"/>
</dbReference>
<evidence type="ECO:0000313" key="5">
    <source>
        <dbReference type="Proteomes" id="UP000604341"/>
    </source>
</evidence>
<dbReference type="EMBL" id="BMPE01000002">
    <property type="protein sequence ID" value="GGK95209.1"/>
    <property type="molecule type" value="Genomic_DNA"/>
</dbReference>
<protein>
    <submittedName>
        <fullName evidence="4">Glucosyltransferase</fullName>
    </submittedName>
</protein>
<dbReference type="InterPro" id="IPR028098">
    <property type="entry name" value="Glyco_trans_4-like_N"/>
</dbReference>